<sequence>MTRQGEAFTGPGFSNWFVDCARAAGLPKGCCPHGLRKAAARRLAEARCTVHEIKAVTGHTTLKEVERYTRAADQERLAVAAIARIGSRGPAEP</sequence>
<comment type="caution">
    <text evidence="3">The sequence shown here is derived from an EMBL/GenBank/DDBJ whole genome shotgun (WGS) entry which is preliminary data.</text>
</comment>
<organism evidence="3 4">
    <name type="scientific">Roseomonas acroporae</name>
    <dbReference type="NCBI Taxonomy" id="2937791"/>
    <lineage>
        <taxon>Bacteria</taxon>
        <taxon>Pseudomonadati</taxon>
        <taxon>Pseudomonadota</taxon>
        <taxon>Alphaproteobacteria</taxon>
        <taxon>Acetobacterales</taxon>
        <taxon>Roseomonadaceae</taxon>
        <taxon>Roseomonas</taxon>
    </lineage>
</organism>
<dbReference type="AlphaFoldDB" id="A0A9X2BTC5"/>
<dbReference type="GO" id="GO:0006310">
    <property type="term" value="P:DNA recombination"/>
    <property type="evidence" value="ECO:0007669"/>
    <property type="project" value="UniProtKB-KW"/>
</dbReference>
<protein>
    <submittedName>
        <fullName evidence="3">Tyrosine-type recombinase/integrase</fullName>
    </submittedName>
</protein>
<keyword evidence="4" id="KW-1185">Reference proteome</keyword>
<keyword evidence="1" id="KW-0233">DNA recombination</keyword>
<evidence type="ECO:0000259" key="2">
    <source>
        <dbReference type="PROSITE" id="PS51898"/>
    </source>
</evidence>
<evidence type="ECO:0000313" key="4">
    <source>
        <dbReference type="Proteomes" id="UP001139516"/>
    </source>
</evidence>
<accession>A0A9X2BTC5</accession>
<dbReference type="SUPFAM" id="SSF56349">
    <property type="entry name" value="DNA breaking-rejoining enzymes"/>
    <property type="match status" value="1"/>
</dbReference>
<name>A0A9X2BTC5_9PROT</name>
<dbReference type="EMBL" id="JALPRX010000026">
    <property type="protein sequence ID" value="MCK8784152.1"/>
    <property type="molecule type" value="Genomic_DNA"/>
</dbReference>
<dbReference type="Proteomes" id="UP001139516">
    <property type="component" value="Unassembled WGS sequence"/>
</dbReference>
<dbReference type="PROSITE" id="PS51898">
    <property type="entry name" value="TYR_RECOMBINASE"/>
    <property type="match status" value="1"/>
</dbReference>
<dbReference type="Pfam" id="PF00589">
    <property type="entry name" value="Phage_integrase"/>
    <property type="match status" value="1"/>
</dbReference>
<dbReference type="Gene3D" id="1.10.443.10">
    <property type="entry name" value="Intergrase catalytic core"/>
    <property type="match status" value="1"/>
</dbReference>
<proteinExistence type="predicted"/>
<feature type="domain" description="Tyr recombinase" evidence="2">
    <location>
        <begin position="1"/>
        <end position="82"/>
    </location>
</feature>
<dbReference type="InterPro" id="IPR002104">
    <property type="entry name" value="Integrase_catalytic"/>
</dbReference>
<evidence type="ECO:0000256" key="1">
    <source>
        <dbReference type="ARBA" id="ARBA00023172"/>
    </source>
</evidence>
<evidence type="ECO:0000313" key="3">
    <source>
        <dbReference type="EMBL" id="MCK8784152.1"/>
    </source>
</evidence>
<gene>
    <name evidence="3" type="ORF">M0638_07150</name>
</gene>
<dbReference type="GO" id="GO:0003677">
    <property type="term" value="F:DNA binding"/>
    <property type="evidence" value="ECO:0007669"/>
    <property type="project" value="InterPro"/>
</dbReference>
<reference evidence="3" key="1">
    <citation type="submission" date="2022-04" db="EMBL/GenBank/DDBJ databases">
        <title>Roseomonas acroporae sp. nov., isolated from coral Acropora digitifera.</title>
        <authorList>
            <person name="Sun H."/>
        </authorList>
    </citation>
    <scope>NUCLEOTIDE SEQUENCE</scope>
    <source>
        <strain evidence="3">NAR14</strain>
    </source>
</reference>
<dbReference type="InterPro" id="IPR013762">
    <property type="entry name" value="Integrase-like_cat_sf"/>
</dbReference>
<dbReference type="GO" id="GO:0015074">
    <property type="term" value="P:DNA integration"/>
    <property type="evidence" value="ECO:0007669"/>
    <property type="project" value="InterPro"/>
</dbReference>
<dbReference type="RefSeq" id="WP_248666277.1">
    <property type="nucleotide sequence ID" value="NZ_JALPRX010000026.1"/>
</dbReference>
<dbReference type="InterPro" id="IPR011010">
    <property type="entry name" value="DNA_brk_join_enz"/>
</dbReference>